<dbReference type="SUPFAM" id="SSF53448">
    <property type="entry name" value="Nucleotide-diphospho-sugar transferases"/>
    <property type="match status" value="1"/>
</dbReference>
<proteinExistence type="predicted"/>
<protein>
    <recommendedName>
        <fullName evidence="3">Beta-1,4-N-acetylgalactosaminyltransferase</fullName>
    </recommendedName>
</protein>
<name>V8C6X7_9HELI</name>
<dbReference type="STRING" id="1357400.HMPREF2086_01626"/>
<dbReference type="Proteomes" id="UP000018731">
    <property type="component" value="Unassembled WGS sequence"/>
</dbReference>
<dbReference type="InterPro" id="IPR029044">
    <property type="entry name" value="Nucleotide-diphossugar_trans"/>
</dbReference>
<comment type="caution">
    <text evidence="1">The sequence shown here is derived from an EMBL/GenBank/DDBJ whole genome shotgun (WGS) entry which is preliminary data.</text>
</comment>
<organism evidence="1 2">
    <name type="scientific">Helicobacter macacae MIT 99-5501</name>
    <dbReference type="NCBI Taxonomy" id="1357400"/>
    <lineage>
        <taxon>Bacteria</taxon>
        <taxon>Pseudomonadati</taxon>
        <taxon>Campylobacterota</taxon>
        <taxon>Epsilonproteobacteria</taxon>
        <taxon>Campylobacterales</taxon>
        <taxon>Helicobacteraceae</taxon>
        <taxon>Helicobacter</taxon>
    </lineage>
</organism>
<dbReference type="PATRIC" id="fig|1357400.3.peg.2183"/>
<dbReference type="InterPro" id="IPR010446">
    <property type="entry name" value="GalNAc_Trfase_b"/>
</dbReference>
<evidence type="ECO:0008006" key="3">
    <source>
        <dbReference type="Google" id="ProtNLM"/>
    </source>
</evidence>
<keyword evidence="2" id="KW-1185">Reference proteome</keyword>
<evidence type="ECO:0000313" key="1">
    <source>
        <dbReference type="EMBL" id="ETD22827.1"/>
    </source>
</evidence>
<sequence length="243" mass="28945">MESILPAIQRGIIAYNDCTDGSEEIILDFCAKYPTFIPAKYPHHIEIHNPQREENKLHNYYNFALSHIPKKQWLIKIDCDHIYDAKKLYKAFYLPKSRFDSVIKPRFDILIRERRVYIRKLKHGLIQDDFLFRGVDDWLIYNNGLDFVVWHPNENSKHLFFETLTCRNRRRNICTELNNYHFPFVKNSRAGFGDDWIKGAFLLDEICQSPLVGTRIDPKLLNKDKILAIYDSFDWSKANYKKP</sequence>
<dbReference type="EMBL" id="AZJI01000007">
    <property type="protein sequence ID" value="ETD22827.1"/>
    <property type="molecule type" value="Genomic_DNA"/>
</dbReference>
<accession>V8C6X7</accession>
<dbReference type="HOGENOM" id="CLU_065977_0_0_7"/>
<dbReference type="eggNOG" id="COG1083">
    <property type="taxonomic scope" value="Bacteria"/>
</dbReference>
<reference evidence="1 2" key="1">
    <citation type="journal article" date="2014" name="Genome Announc.">
        <title>Draft genome sequences of six enterohepatic helicobacter species isolated from humans and one from rhesus macaques.</title>
        <authorList>
            <person name="Shen Z."/>
            <person name="Sheh A."/>
            <person name="Young S.K."/>
            <person name="Abouelliel A."/>
            <person name="Ward D.V."/>
            <person name="Earl A.M."/>
            <person name="Fox J.G."/>
        </authorList>
    </citation>
    <scope>NUCLEOTIDE SEQUENCE [LARGE SCALE GENOMIC DNA]</scope>
    <source>
        <strain evidence="1 2">MIT 99-5501</strain>
    </source>
</reference>
<evidence type="ECO:0000313" key="2">
    <source>
        <dbReference type="Proteomes" id="UP000018731"/>
    </source>
</evidence>
<gene>
    <name evidence="1" type="ORF">HMPREF2086_01626</name>
</gene>
<dbReference type="Pfam" id="PF06306">
    <property type="entry name" value="CgtA"/>
    <property type="match status" value="1"/>
</dbReference>
<dbReference type="AlphaFoldDB" id="V8C6X7"/>